<sequence>MPGGSRLPLRRNWLDDAGTSAVEFALIAPVFLLLLFGAIGYGIYFGAAHSVQQLAADAARAAVAGVSGAERTALATAFLAENGGSYVLIDPDLLTIEAAPSPSDPDQFLVRISYDASALPIWNLHPPLPLPDKTISFSSTIRNGGV</sequence>
<evidence type="ECO:0000313" key="4">
    <source>
        <dbReference type="Proteomes" id="UP001163882"/>
    </source>
</evidence>
<proteinExistence type="predicted"/>
<keyword evidence="1" id="KW-0472">Membrane</keyword>
<evidence type="ECO:0000259" key="2">
    <source>
        <dbReference type="Pfam" id="PF07811"/>
    </source>
</evidence>
<gene>
    <name evidence="3" type="ORF">OF122_19430</name>
</gene>
<evidence type="ECO:0000256" key="1">
    <source>
        <dbReference type="SAM" id="Phobius"/>
    </source>
</evidence>
<dbReference type="RefSeq" id="WP_264225816.1">
    <property type="nucleotide sequence ID" value="NZ_CP107716.1"/>
</dbReference>
<reference evidence="3" key="1">
    <citation type="submission" date="2022-10" db="EMBL/GenBank/DDBJ databases">
        <title>YIM 151497 complete genome.</title>
        <authorList>
            <person name="Chen X."/>
        </authorList>
    </citation>
    <scope>NUCLEOTIDE SEQUENCE</scope>
    <source>
        <strain evidence="3">YIM 151497</strain>
    </source>
</reference>
<keyword evidence="1" id="KW-1133">Transmembrane helix</keyword>
<dbReference type="InterPro" id="IPR012495">
    <property type="entry name" value="TadE-like_dom"/>
</dbReference>
<organism evidence="3 4">
    <name type="scientific">Pelagibacterium flavum</name>
    <dbReference type="NCBI Taxonomy" id="2984530"/>
    <lineage>
        <taxon>Bacteria</taxon>
        <taxon>Pseudomonadati</taxon>
        <taxon>Pseudomonadota</taxon>
        <taxon>Alphaproteobacteria</taxon>
        <taxon>Hyphomicrobiales</taxon>
        <taxon>Devosiaceae</taxon>
        <taxon>Pelagibacterium</taxon>
    </lineage>
</organism>
<dbReference type="EMBL" id="CP107716">
    <property type="protein sequence ID" value="UYQ72176.1"/>
    <property type="molecule type" value="Genomic_DNA"/>
</dbReference>
<feature type="domain" description="TadE-like" evidence="2">
    <location>
        <begin position="18"/>
        <end position="60"/>
    </location>
</feature>
<accession>A0ABY6INW2</accession>
<keyword evidence="4" id="KW-1185">Reference proteome</keyword>
<evidence type="ECO:0000313" key="3">
    <source>
        <dbReference type="EMBL" id="UYQ72176.1"/>
    </source>
</evidence>
<name>A0ABY6INW2_9HYPH</name>
<dbReference type="Proteomes" id="UP001163882">
    <property type="component" value="Chromosome"/>
</dbReference>
<keyword evidence="1" id="KW-0812">Transmembrane</keyword>
<feature type="transmembrane region" description="Helical" evidence="1">
    <location>
        <begin position="21"/>
        <end position="44"/>
    </location>
</feature>
<protein>
    <submittedName>
        <fullName evidence="3">Pilus assembly protein</fullName>
    </submittedName>
</protein>
<dbReference type="Pfam" id="PF07811">
    <property type="entry name" value="TadE"/>
    <property type="match status" value="1"/>
</dbReference>